<dbReference type="AlphaFoldDB" id="A0A0D8XKE7"/>
<evidence type="ECO:0000313" key="2">
    <source>
        <dbReference type="Proteomes" id="UP000053766"/>
    </source>
</evidence>
<name>A0A0D8XKE7_DICVI</name>
<gene>
    <name evidence="1" type="ORF">DICVIV_08850</name>
</gene>
<proteinExistence type="predicted"/>
<evidence type="ECO:0000313" key="1">
    <source>
        <dbReference type="EMBL" id="KJH45093.1"/>
    </source>
</evidence>
<reference evidence="1 2" key="1">
    <citation type="submission" date="2013-11" db="EMBL/GenBank/DDBJ databases">
        <title>Draft genome of the bovine lungworm Dictyocaulus viviparus.</title>
        <authorList>
            <person name="Mitreva M."/>
        </authorList>
    </citation>
    <scope>NUCLEOTIDE SEQUENCE [LARGE SCALE GENOMIC DNA]</scope>
    <source>
        <strain evidence="1 2">HannoverDv2000</strain>
    </source>
</reference>
<dbReference type="Proteomes" id="UP000053766">
    <property type="component" value="Unassembled WGS sequence"/>
</dbReference>
<reference evidence="2" key="2">
    <citation type="journal article" date="2016" name="Sci. Rep.">
        <title>Dictyocaulus viviparus genome, variome and transcriptome elucidate lungworm biology and support future intervention.</title>
        <authorList>
            <person name="McNulty S.N."/>
            <person name="Strube C."/>
            <person name="Rosa B.A."/>
            <person name="Martin J.C."/>
            <person name="Tyagi R."/>
            <person name="Choi Y.J."/>
            <person name="Wang Q."/>
            <person name="Hallsworth Pepin K."/>
            <person name="Zhang X."/>
            <person name="Ozersky P."/>
            <person name="Wilson R.K."/>
            <person name="Sternberg P.W."/>
            <person name="Gasser R.B."/>
            <person name="Mitreva M."/>
        </authorList>
    </citation>
    <scope>NUCLEOTIDE SEQUENCE [LARGE SCALE GENOMIC DNA]</scope>
    <source>
        <strain evidence="2">HannoverDv2000</strain>
    </source>
</reference>
<sequence>MLLNQIFFQSLHSISKGLFQSWKWKEIEKVKLWQITTLSRLNNCVERYLRIFWIRFGKDEYVRRSPLACHFIYSRVVVQFLCKTVEHRDHLVNLATLYNVEHEVVHGCAPSELMKEQSVNFALNEAGIATDAVPSTSHQNTARVVVQLPSQFYTIPPNSTFPMTGDGMLNLGAAEVEPGLVSTYTTETISTSSFQFFIASLDLSLA</sequence>
<dbReference type="EMBL" id="KN716427">
    <property type="protein sequence ID" value="KJH45093.1"/>
    <property type="molecule type" value="Genomic_DNA"/>
</dbReference>
<organism evidence="1 2">
    <name type="scientific">Dictyocaulus viviparus</name>
    <name type="common">Bovine lungworm</name>
    <dbReference type="NCBI Taxonomy" id="29172"/>
    <lineage>
        <taxon>Eukaryota</taxon>
        <taxon>Metazoa</taxon>
        <taxon>Ecdysozoa</taxon>
        <taxon>Nematoda</taxon>
        <taxon>Chromadorea</taxon>
        <taxon>Rhabditida</taxon>
        <taxon>Rhabditina</taxon>
        <taxon>Rhabditomorpha</taxon>
        <taxon>Strongyloidea</taxon>
        <taxon>Metastrongylidae</taxon>
        <taxon>Dictyocaulus</taxon>
    </lineage>
</organism>
<keyword evidence="2" id="KW-1185">Reference proteome</keyword>
<protein>
    <submittedName>
        <fullName evidence="1">Uncharacterized protein</fullName>
    </submittedName>
</protein>
<accession>A0A0D8XKE7</accession>